<dbReference type="AlphaFoldDB" id="A0A9J7KXG9"/>
<dbReference type="Pfam" id="PF20478">
    <property type="entry name" value="P2RX7_C"/>
    <property type="match status" value="1"/>
</dbReference>
<dbReference type="InterPro" id="IPR046815">
    <property type="entry name" value="P2RX7_C"/>
</dbReference>
<evidence type="ECO:0000313" key="4">
    <source>
        <dbReference type="RefSeq" id="XP_035671513.1"/>
    </source>
</evidence>
<accession>A0A9J7KXG9</accession>
<feature type="region of interest" description="Disordered" evidence="1">
    <location>
        <begin position="119"/>
        <end position="174"/>
    </location>
</feature>
<feature type="domain" description="P2X purinoreceptor 7 intracellular" evidence="2">
    <location>
        <begin position="523"/>
        <end position="640"/>
    </location>
</feature>
<organism evidence="3 4">
    <name type="scientific">Branchiostoma floridae</name>
    <name type="common">Florida lancelet</name>
    <name type="synonym">Amphioxus</name>
    <dbReference type="NCBI Taxonomy" id="7739"/>
    <lineage>
        <taxon>Eukaryota</taxon>
        <taxon>Metazoa</taxon>
        <taxon>Chordata</taxon>
        <taxon>Cephalochordata</taxon>
        <taxon>Leptocardii</taxon>
        <taxon>Amphioxiformes</taxon>
        <taxon>Branchiostomatidae</taxon>
        <taxon>Branchiostoma</taxon>
    </lineage>
</organism>
<protein>
    <submittedName>
        <fullName evidence="4">Translation initiation factor IF-2-like</fullName>
    </submittedName>
</protein>
<dbReference type="OrthoDB" id="10068685at2759"/>
<feature type="region of interest" description="Disordered" evidence="1">
    <location>
        <begin position="189"/>
        <end position="327"/>
    </location>
</feature>
<name>A0A9J7KXG9_BRAFL</name>
<dbReference type="KEGG" id="bfo:118412628"/>
<evidence type="ECO:0000313" key="3">
    <source>
        <dbReference type="Proteomes" id="UP000001554"/>
    </source>
</evidence>
<dbReference type="Proteomes" id="UP000001554">
    <property type="component" value="Chromosome 3"/>
</dbReference>
<dbReference type="RefSeq" id="XP_035671513.1">
    <property type="nucleotide sequence ID" value="XM_035815620.1"/>
</dbReference>
<evidence type="ECO:0000259" key="2">
    <source>
        <dbReference type="Pfam" id="PF20478"/>
    </source>
</evidence>
<dbReference type="PANTHER" id="PTHR36981:SF3">
    <property type="entry name" value="UBIQUITIN-LIKE PROTEASE FAMILY PROFILE DOMAIN-CONTAINING PROTEIN"/>
    <property type="match status" value="1"/>
</dbReference>
<gene>
    <name evidence="4" type="primary">LOC118412628</name>
</gene>
<reference evidence="3" key="1">
    <citation type="journal article" date="2020" name="Nat. Ecol. Evol.">
        <title>Deeply conserved synteny resolves early events in vertebrate evolution.</title>
        <authorList>
            <person name="Simakov O."/>
            <person name="Marletaz F."/>
            <person name="Yue J.X."/>
            <person name="O'Connell B."/>
            <person name="Jenkins J."/>
            <person name="Brandt A."/>
            <person name="Calef R."/>
            <person name="Tung C.H."/>
            <person name="Huang T.K."/>
            <person name="Schmutz J."/>
            <person name="Satoh N."/>
            <person name="Yu J.K."/>
            <person name="Putnam N.H."/>
            <person name="Green R.E."/>
            <person name="Rokhsar D.S."/>
        </authorList>
    </citation>
    <scope>NUCLEOTIDE SEQUENCE [LARGE SCALE GENOMIC DNA]</scope>
    <source>
        <strain evidence="3">S238N-H82</strain>
    </source>
</reference>
<reference evidence="4" key="2">
    <citation type="submission" date="2025-08" db="UniProtKB">
        <authorList>
            <consortium name="RefSeq"/>
        </authorList>
    </citation>
    <scope>IDENTIFICATION</scope>
    <source>
        <strain evidence="4">S238N-H82</strain>
        <tissue evidence="4">Testes</tissue>
    </source>
</reference>
<keyword evidence="3" id="KW-1185">Reference proteome</keyword>
<dbReference type="PANTHER" id="PTHR36981">
    <property type="entry name" value="ZGC:195170"/>
    <property type="match status" value="1"/>
</dbReference>
<feature type="compositionally biased region" description="Gly residues" evidence="1">
    <location>
        <begin position="275"/>
        <end position="307"/>
    </location>
</feature>
<evidence type="ECO:0000256" key="1">
    <source>
        <dbReference type="SAM" id="MobiDB-lite"/>
    </source>
</evidence>
<sequence length="646" mass="67070">MFEFPEQSPTFPELPRPNPTSSHVITVTFLREVNSWSTESARFVCASVVFFSHVDDTAFFRALFELISSQFDMSGRPKRTAAAKAGQLFRMLADADAEDVHEVRGRAFARHNVDRAGLLPSEGAESGASPMECPQGAASAASPMESPQGAASAASPMESPQGAERAASPMESETEMDISGVFSNLYVESDEGSEMEGSTTPPGEESDGETYSPPSNLTTRGARGTRARSRGARGTRARGTRARGTRARGTRARGTRARGTRARGTRARGTRARGTRGGGTGAGGTGAGGTGAGGTGAGGTGAGGTRAGGTRARRRHVPTLSTDEQRERMLQLRAQRAKKLENRINRLSTQQLRTLVHKMATTQPAVIIDIMMLDGWNIDEDNAEGGGVAGGVAEGRDVAGDAVVAEGRDVAGDAVVAEGPDVAGDAVVAEGRDVAGDAVVAEGPDVAGDAVVAEGPDVAGDAVVAEGRDVAGDAVVAEGPDVAGDAVVAEGRDVAEGGVVGGGAGGGGDGGAGGGGAGGNNIVPEWCTCGKCRNMPTDQEKICCGGGPESCLSECNDMVMYILDPGVLRINRFFRNDLLALRDPQEPGSDHRESRHAAYRTFVLWQYGRLGEGNRVVVPSCCVLKIRKRFPDPFGIYTGFIPHRLN</sequence>
<proteinExistence type="predicted"/>
<feature type="compositionally biased region" description="Basic residues" evidence="1">
    <location>
        <begin position="223"/>
        <end position="274"/>
    </location>
</feature>
<dbReference type="GeneID" id="118412628"/>